<evidence type="ECO:0000256" key="2">
    <source>
        <dbReference type="ARBA" id="ARBA00022777"/>
    </source>
</evidence>
<dbReference type="InterPro" id="IPR011006">
    <property type="entry name" value="CheY-like_superfamily"/>
</dbReference>
<dbReference type="Pfam" id="PF13185">
    <property type="entry name" value="GAF_2"/>
    <property type="match status" value="1"/>
</dbReference>
<dbReference type="Proteomes" id="UP000295411">
    <property type="component" value="Unassembled WGS sequence"/>
</dbReference>
<dbReference type="InterPro" id="IPR029016">
    <property type="entry name" value="GAF-like_dom_sf"/>
</dbReference>
<dbReference type="SUPFAM" id="SSF55781">
    <property type="entry name" value="GAF domain-like"/>
    <property type="match status" value="1"/>
</dbReference>
<keyword evidence="4" id="KW-0804">Transcription</keyword>
<dbReference type="Gene3D" id="1.10.10.10">
    <property type="entry name" value="Winged helix-like DNA-binding domain superfamily/Winged helix DNA-binding domain"/>
    <property type="match status" value="1"/>
</dbReference>
<dbReference type="Gene3D" id="3.30.450.40">
    <property type="match status" value="1"/>
</dbReference>
<evidence type="ECO:0000256" key="1">
    <source>
        <dbReference type="ARBA" id="ARBA00022679"/>
    </source>
</evidence>
<keyword evidence="3" id="KW-0805">Transcription regulation</keyword>
<comment type="caution">
    <text evidence="6">The sequence shown here is derived from an EMBL/GenBank/DDBJ whole genome shotgun (WGS) entry which is preliminary data.</text>
</comment>
<accession>A0A4V3AMV4</accession>
<evidence type="ECO:0000313" key="6">
    <source>
        <dbReference type="EMBL" id="TDK28214.1"/>
    </source>
</evidence>
<reference evidence="6 7" key="1">
    <citation type="submission" date="2019-03" db="EMBL/GenBank/DDBJ databases">
        <title>Arthrobacter sp. nov., an bacterium isolated from biocrust in Mu Us Desert.</title>
        <authorList>
            <person name="Lixiong L."/>
        </authorList>
    </citation>
    <scope>NUCLEOTIDE SEQUENCE [LARGE SCALE GENOMIC DNA]</scope>
    <source>
        <strain evidence="6 7">SLN-3</strain>
    </source>
</reference>
<name>A0A4V3AMV4_9MICC</name>
<dbReference type="PIRSF" id="PIRSF036625">
    <property type="entry name" value="GAF_ANTAR"/>
    <property type="match status" value="1"/>
</dbReference>
<dbReference type="GO" id="GO:0016301">
    <property type="term" value="F:kinase activity"/>
    <property type="evidence" value="ECO:0007669"/>
    <property type="project" value="UniProtKB-KW"/>
</dbReference>
<dbReference type="InterPro" id="IPR003018">
    <property type="entry name" value="GAF"/>
</dbReference>
<evidence type="ECO:0000256" key="3">
    <source>
        <dbReference type="ARBA" id="ARBA00023015"/>
    </source>
</evidence>
<dbReference type="PROSITE" id="PS50921">
    <property type="entry name" value="ANTAR"/>
    <property type="match status" value="1"/>
</dbReference>
<organism evidence="6 7">
    <name type="scientific">Arthrobacter crusticola</name>
    <dbReference type="NCBI Taxonomy" id="2547960"/>
    <lineage>
        <taxon>Bacteria</taxon>
        <taxon>Bacillati</taxon>
        <taxon>Actinomycetota</taxon>
        <taxon>Actinomycetes</taxon>
        <taxon>Micrococcales</taxon>
        <taxon>Micrococcaceae</taxon>
        <taxon>Arthrobacter</taxon>
    </lineage>
</organism>
<dbReference type="OrthoDB" id="3683444at2"/>
<evidence type="ECO:0000313" key="7">
    <source>
        <dbReference type="Proteomes" id="UP000295411"/>
    </source>
</evidence>
<proteinExistence type="predicted"/>
<protein>
    <submittedName>
        <fullName evidence="6">ANTAR domain-containing protein</fullName>
    </submittedName>
</protein>
<dbReference type="InterPro" id="IPR005561">
    <property type="entry name" value="ANTAR"/>
</dbReference>
<dbReference type="AlphaFoldDB" id="A0A4V3AMV4"/>
<dbReference type="Pfam" id="PF03861">
    <property type="entry name" value="ANTAR"/>
    <property type="match status" value="1"/>
</dbReference>
<dbReference type="EMBL" id="SMTK01000001">
    <property type="protein sequence ID" value="TDK28214.1"/>
    <property type="molecule type" value="Genomic_DNA"/>
</dbReference>
<keyword evidence="2" id="KW-0418">Kinase</keyword>
<dbReference type="InterPro" id="IPR012074">
    <property type="entry name" value="GAF_ANTAR"/>
</dbReference>
<gene>
    <name evidence="6" type="ORF">E2F48_03795</name>
</gene>
<evidence type="ECO:0000259" key="5">
    <source>
        <dbReference type="PROSITE" id="PS50921"/>
    </source>
</evidence>
<dbReference type="InterPro" id="IPR036388">
    <property type="entry name" value="WH-like_DNA-bd_sf"/>
</dbReference>
<dbReference type="GO" id="GO:0003723">
    <property type="term" value="F:RNA binding"/>
    <property type="evidence" value="ECO:0007669"/>
    <property type="project" value="InterPro"/>
</dbReference>
<feature type="domain" description="ANTAR" evidence="5">
    <location>
        <begin position="170"/>
        <end position="231"/>
    </location>
</feature>
<dbReference type="SUPFAM" id="SSF52172">
    <property type="entry name" value="CheY-like"/>
    <property type="match status" value="1"/>
</dbReference>
<evidence type="ECO:0000256" key="4">
    <source>
        <dbReference type="ARBA" id="ARBA00023163"/>
    </source>
</evidence>
<dbReference type="SMART" id="SM01012">
    <property type="entry name" value="ANTAR"/>
    <property type="match status" value="1"/>
</dbReference>
<dbReference type="RefSeq" id="WP_133402622.1">
    <property type="nucleotide sequence ID" value="NZ_SMTK01000001.1"/>
</dbReference>
<dbReference type="SMART" id="SM00065">
    <property type="entry name" value="GAF"/>
    <property type="match status" value="1"/>
</dbReference>
<sequence length="237" mass="25817">MATITRPEQVSAAFLKLTSTLITQYDVLDLLHILVEESVRLLDAAEAGLLLADPFGELQVLASTSEQSQLVEVLQLQAGEGPCIDCYKTGTVVTIDDITTLEGRWPVFRQAALDQDFRSVHAVPLRIHDRTIGAMGLFGEEPGALTPEDAAIGQALADVATISLIQERSLRESQIVNDQLQRALNSRITIEQAKGVISHISSVDMSEAFARLRNYARSHGQSLQDTAAQVLNRTLSL</sequence>
<keyword evidence="1" id="KW-0808">Transferase</keyword>
<keyword evidence="7" id="KW-1185">Reference proteome</keyword>